<keyword evidence="1" id="KW-0238">DNA-binding</keyword>
<dbReference type="EMBL" id="JALNMJ010000006">
    <property type="protein sequence ID" value="MCK7612635.1"/>
    <property type="molecule type" value="Genomic_DNA"/>
</dbReference>
<comment type="caution">
    <text evidence="4">The sequence shown here is derived from an EMBL/GenBank/DDBJ whole genome shotgun (WGS) entry which is preliminary data.</text>
</comment>
<dbReference type="RefSeq" id="WP_248153720.1">
    <property type="nucleotide sequence ID" value="NZ_JALNMJ010000006.1"/>
</dbReference>
<evidence type="ECO:0000313" key="5">
    <source>
        <dbReference type="Proteomes" id="UP001431221"/>
    </source>
</evidence>
<dbReference type="PROSITE" id="PS00552">
    <property type="entry name" value="HTH_MERR_1"/>
    <property type="match status" value="1"/>
</dbReference>
<evidence type="ECO:0000259" key="3">
    <source>
        <dbReference type="PROSITE" id="PS50937"/>
    </source>
</evidence>
<name>A0ABT0GT60_9HYPH</name>
<dbReference type="SMART" id="SM00422">
    <property type="entry name" value="HTH_MERR"/>
    <property type="match status" value="1"/>
</dbReference>
<dbReference type="Gene3D" id="1.10.1660.10">
    <property type="match status" value="1"/>
</dbReference>
<dbReference type="PANTHER" id="PTHR30204:SF98">
    <property type="entry name" value="HTH-TYPE TRANSCRIPTIONAL REGULATOR ADHR"/>
    <property type="match status" value="1"/>
</dbReference>
<dbReference type="SUPFAM" id="SSF46955">
    <property type="entry name" value="Putative DNA-binding domain"/>
    <property type="match status" value="1"/>
</dbReference>
<evidence type="ECO:0000256" key="1">
    <source>
        <dbReference type="ARBA" id="ARBA00023125"/>
    </source>
</evidence>
<reference evidence="4" key="1">
    <citation type="submission" date="2022-04" db="EMBL/GenBank/DDBJ databases">
        <title>Roseibium sp. CAU 1639 isolated from mud.</title>
        <authorList>
            <person name="Kim W."/>
        </authorList>
    </citation>
    <scope>NUCLEOTIDE SEQUENCE</scope>
    <source>
        <strain evidence="4">CAU 1639</strain>
    </source>
</reference>
<dbReference type="PRINTS" id="PR00040">
    <property type="entry name" value="HTHMERR"/>
</dbReference>
<dbReference type="InterPro" id="IPR000551">
    <property type="entry name" value="MerR-type_HTH_dom"/>
</dbReference>
<feature type="domain" description="HTH merR-type" evidence="3">
    <location>
        <begin position="1"/>
        <end position="69"/>
    </location>
</feature>
<gene>
    <name evidence="4" type="ORF">M0H32_10715</name>
</gene>
<dbReference type="Proteomes" id="UP001431221">
    <property type="component" value="Unassembled WGS sequence"/>
</dbReference>
<dbReference type="PANTHER" id="PTHR30204">
    <property type="entry name" value="REDOX-CYCLING DRUG-SENSING TRANSCRIPTIONAL ACTIVATOR SOXR"/>
    <property type="match status" value="1"/>
</dbReference>
<dbReference type="InterPro" id="IPR047057">
    <property type="entry name" value="MerR_fam"/>
</dbReference>
<sequence>MRIGDLAEKSGLSTDTLRYYEKIGLLPRPLRDGGGRRVYDAAILRWIDFLDRLKSTGMGIKDRLRYAELRGKGVASLTERREMLEAHRGKVADDIGRLTEMLSVLDDKIDLYRRMEAGETVDPAFENCARTEHGAPSRQEQNHEHSPGTRPRADAEA</sequence>
<keyword evidence="5" id="KW-1185">Reference proteome</keyword>
<organism evidence="4 5">
    <name type="scientific">Roseibium sediminicola</name>
    <dbReference type="NCBI Taxonomy" id="2933272"/>
    <lineage>
        <taxon>Bacteria</taxon>
        <taxon>Pseudomonadati</taxon>
        <taxon>Pseudomonadota</taxon>
        <taxon>Alphaproteobacteria</taxon>
        <taxon>Hyphomicrobiales</taxon>
        <taxon>Stappiaceae</taxon>
        <taxon>Roseibium</taxon>
    </lineage>
</organism>
<evidence type="ECO:0000256" key="2">
    <source>
        <dbReference type="SAM" id="MobiDB-lite"/>
    </source>
</evidence>
<dbReference type="CDD" id="cd01109">
    <property type="entry name" value="HTH_YyaN"/>
    <property type="match status" value="1"/>
</dbReference>
<dbReference type="PROSITE" id="PS50937">
    <property type="entry name" value="HTH_MERR_2"/>
    <property type="match status" value="1"/>
</dbReference>
<evidence type="ECO:0000313" key="4">
    <source>
        <dbReference type="EMBL" id="MCK7612635.1"/>
    </source>
</evidence>
<dbReference type="Pfam" id="PF00376">
    <property type="entry name" value="MerR"/>
    <property type="match status" value="1"/>
</dbReference>
<feature type="region of interest" description="Disordered" evidence="2">
    <location>
        <begin position="130"/>
        <end position="157"/>
    </location>
</feature>
<protein>
    <submittedName>
        <fullName evidence="4">MerR family transcriptional regulator</fullName>
    </submittedName>
</protein>
<dbReference type="InterPro" id="IPR009061">
    <property type="entry name" value="DNA-bd_dom_put_sf"/>
</dbReference>
<accession>A0ABT0GT60</accession>
<proteinExistence type="predicted"/>